<evidence type="ECO:0000313" key="21">
    <source>
        <dbReference type="EMBL" id="AXI98506.1"/>
    </source>
</evidence>
<dbReference type="RefSeq" id="YP_009512137.1">
    <property type="nucleotide sequence ID" value="NC_039157.1"/>
</dbReference>
<dbReference type="InterPro" id="IPR050175">
    <property type="entry name" value="Complex_I_Subunit_2"/>
</dbReference>
<keyword evidence="12 18" id="KW-1133">Transmembrane helix</keyword>
<keyword evidence="14 18" id="KW-0830">Ubiquinone</keyword>
<keyword evidence="15 18" id="KW-0496">Mitochondrion</keyword>
<dbReference type="PANTHER" id="PTHR46552">
    <property type="entry name" value="NADH-UBIQUINONE OXIDOREDUCTASE CHAIN 2"/>
    <property type="match status" value="1"/>
</dbReference>
<organism evidence="21">
    <name type="scientific">Phymatostetha huangshanensis</name>
    <name type="common">nomen nudum</name>
    <dbReference type="NCBI Taxonomy" id="2291524"/>
    <lineage>
        <taxon>Eukaryota</taxon>
        <taxon>Metazoa</taxon>
        <taxon>Ecdysozoa</taxon>
        <taxon>Arthropoda</taxon>
        <taxon>Hexapoda</taxon>
        <taxon>Insecta</taxon>
        <taxon>Pterygota</taxon>
        <taxon>Neoptera</taxon>
        <taxon>Paraneoptera</taxon>
        <taxon>Hemiptera</taxon>
        <taxon>Auchenorrhyncha</taxon>
        <taxon>Cercopoidea</taxon>
        <taxon>Cercopidae</taxon>
        <taxon>Cercopinae</taxon>
        <taxon>Phymatostetha</taxon>
    </lineage>
</organism>
<comment type="catalytic activity">
    <reaction evidence="17 18">
        <text>a ubiquinone + NADH + 5 H(+)(in) = a ubiquinol + NAD(+) + 4 H(+)(out)</text>
        <dbReference type="Rhea" id="RHEA:29091"/>
        <dbReference type="Rhea" id="RHEA-COMP:9565"/>
        <dbReference type="Rhea" id="RHEA-COMP:9566"/>
        <dbReference type="ChEBI" id="CHEBI:15378"/>
        <dbReference type="ChEBI" id="CHEBI:16389"/>
        <dbReference type="ChEBI" id="CHEBI:17976"/>
        <dbReference type="ChEBI" id="CHEBI:57540"/>
        <dbReference type="ChEBI" id="CHEBI:57945"/>
        <dbReference type="EC" id="7.1.1.2"/>
    </reaction>
</comment>
<evidence type="ECO:0000256" key="12">
    <source>
        <dbReference type="ARBA" id="ARBA00022989"/>
    </source>
</evidence>
<feature type="transmembrane region" description="Helical" evidence="18">
    <location>
        <begin position="61"/>
        <end position="80"/>
    </location>
</feature>
<dbReference type="GO" id="GO:0008137">
    <property type="term" value="F:NADH dehydrogenase (ubiquinone) activity"/>
    <property type="evidence" value="ECO:0007669"/>
    <property type="project" value="UniProtKB-EC"/>
</dbReference>
<dbReference type="PRINTS" id="PR01436">
    <property type="entry name" value="NADHDHGNASE2"/>
</dbReference>
<dbReference type="AlphaFoldDB" id="A0A345UDH0"/>
<sequence length="331" mass="38275">MMLNSTKMLFILFMFTSTLISASSNNWLTGWMGLEINLMSFIPIMYSKLNYYSSESSMKYFIIQSSSSMILLLGIILTSLKMNMNISMMIMTCGLLTKLGVAPFHMWVPSIMEGINWINCLILSTWQKIAPLMLISYSINNNMMVMPAIFSLLIGSIGGLNQSSVKKLMAYSSINNIGWILISMLMSMMTWINYFMIYSLMISMFMYMLNKENINYINQCFLSTFSSMNKIFFLIMLLSMGGMPPMLGFMPKWMIIQLAMMHNMYIITLVMVTSSLIVLFYYIQMSFSMLMINSQKLKWMEFSITNNKMVIISFFINMFGFILIILIKSMM</sequence>
<feature type="transmembrane region" description="Helical" evidence="18">
    <location>
        <begin position="304"/>
        <end position="327"/>
    </location>
</feature>
<keyword evidence="9 18" id="KW-0999">Mitochondrion inner membrane</keyword>
<evidence type="ECO:0000256" key="15">
    <source>
        <dbReference type="ARBA" id="ARBA00023128"/>
    </source>
</evidence>
<reference evidence="21" key="2">
    <citation type="submission" date="2018-01" db="EMBL/GenBank/DDBJ databases">
        <authorList>
            <person name="Gaut B.S."/>
            <person name="Morton B.R."/>
            <person name="Clegg M.T."/>
            <person name="Duvall M.R."/>
        </authorList>
    </citation>
    <scope>NUCLEOTIDE SEQUENCE</scope>
</reference>
<evidence type="ECO:0000256" key="6">
    <source>
        <dbReference type="ARBA" id="ARBA00022448"/>
    </source>
</evidence>
<dbReference type="GO" id="GO:0006120">
    <property type="term" value="P:mitochondrial electron transport, NADH to ubiquinone"/>
    <property type="evidence" value="ECO:0007669"/>
    <property type="project" value="InterPro"/>
</dbReference>
<evidence type="ECO:0000256" key="10">
    <source>
        <dbReference type="ARBA" id="ARBA00022967"/>
    </source>
</evidence>
<dbReference type="Pfam" id="PF00361">
    <property type="entry name" value="Proton_antipo_M"/>
    <property type="match status" value="1"/>
</dbReference>
<keyword evidence="7 18" id="KW-0679">Respiratory chain</keyword>
<evidence type="ECO:0000256" key="16">
    <source>
        <dbReference type="ARBA" id="ARBA00023136"/>
    </source>
</evidence>
<accession>A0A345UDH0</accession>
<keyword evidence="13 18" id="KW-0520">NAD</keyword>
<comment type="subcellular location">
    <subcellularLocation>
        <location evidence="2 18">Mitochondrion inner membrane</location>
        <topology evidence="2 18">Multi-pass membrane protein</topology>
    </subcellularLocation>
</comment>
<keyword evidence="19" id="KW-0732">Signal</keyword>
<dbReference type="InterPro" id="IPR001750">
    <property type="entry name" value="ND/Mrp_TM"/>
</dbReference>
<evidence type="ECO:0000256" key="11">
    <source>
        <dbReference type="ARBA" id="ARBA00022982"/>
    </source>
</evidence>
<dbReference type="InterPro" id="IPR003917">
    <property type="entry name" value="NADH_UbQ_OxRdtase_chain2"/>
</dbReference>
<feature type="domain" description="NADH:quinone oxidoreductase/Mrp antiporter transmembrane" evidence="20">
    <location>
        <begin position="24"/>
        <end position="277"/>
    </location>
</feature>
<evidence type="ECO:0000256" key="8">
    <source>
        <dbReference type="ARBA" id="ARBA00022692"/>
    </source>
</evidence>
<keyword evidence="10 18" id="KW-1278">Translocase</keyword>
<proteinExistence type="inferred from homology"/>
<evidence type="ECO:0000256" key="9">
    <source>
        <dbReference type="ARBA" id="ARBA00022792"/>
    </source>
</evidence>
<evidence type="ECO:0000256" key="17">
    <source>
        <dbReference type="ARBA" id="ARBA00049551"/>
    </source>
</evidence>
<dbReference type="EMBL" id="MG878381">
    <property type="protein sequence ID" value="AXI98506.1"/>
    <property type="molecule type" value="Genomic_DNA"/>
</dbReference>
<keyword evidence="11 18" id="KW-0249">Electron transport</keyword>
<comment type="function">
    <text evidence="18">Core subunit of the mitochondrial membrane respiratory chain NADH dehydrogenase (Complex I) which catalyzes electron transfer from NADH through the respiratory chain, using ubiquinone as an electron acceptor. Essential for the catalytic activity and assembly of complex I.</text>
</comment>
<feature type="transmembrane region" description="Helical" evidence="18">
    <location>
        <begin position="262"/>
        <end position="283"/>
    </location>
</feature>
<feature type="signal peptide" evidence="19">
    <location>
        <begin position="1"/>
        <end position="22"/>
    </location>
</feature>
<gene>
    <name evidence="21" type="primary">ND2</name>
</gene>
<evidence type="ECO:0000256" key="2">
    <source>
        <dbReference type="ARBA" id="ARBA00004448"/>
    </source>
</evidence>
<reference evidence="21" key="1">
    <citation type="journal article" date="2018" name="Int. J. Biol. Macromol.">
        <title>Characterization of the complete mitochondrial genome of Phymatostetha huangshanensis (Hemiptera: Cercopidae) and phylogenetic analysis.</title>
        <authorList>
            <person name="Su T."/>
            <person name="Liang A."/>
        </authorList>
    </citation>
    <scope>NUCLEOTIDE SEQUENCE</scope>
</reference>
<dbReference type="GeneID" id="37625068"/>
<comment type="function">
    <text evidence="1">Core subunit of the mitochondrial membrane respiratory chain NADH dehydrogenase (Complex I) that is believed to belong to the minimal assembly required for catalysis. Complex I functions in the transfer of electrons from NADH to the respiratory chain. The immediate electron acceptor for the enzyme is believed to be ubiquinone.</text>
</comment>
<keyword evidence="16 18" id="KW-0472">Membrane</keyword>
<evidence type="ECO:0000256" key="7">
    <source>
        <dbReference type="ARBA" id="ARBA00022660"/>
    </source>
</evidence>
<dbReference type="GO" id="GO:0005743">
    <property type="term" value="C:mitochondrial inner membrane"/>
    <property type="evidence" value="ECO:0007669"/>
    <property type="project" value="UniProtKB-SubCell"/>
</dbReference>
<evidence type="ECO:0000256" key="5">
    <source>
        <dbReference type="ARBA" id="ARBA00021008"/>
    </source>
</evidence>
<evidence type="ECO:0000256" key="13">
    <source>
        <dbReference type="ARBA" id="ARBA00023027"/>
    </source>
</evidence>
<evidence type="ECO:0000256" key="3">
    <source>
        <dbReference type="ARBA" id="ARBA00007012"/>
    </source>
</evidence>
<evidence type="ECO:0000256" key="1">
    <source>
        <dbReference type="ARBA" id="ARBA00003257"/>
    </source>
</evidence>
<evidence type="ECO:0000256" key="19">
    <source>
        <dbReference type="SAM" id="SignalP"/>
    </source>
</evidence>
<feature type="transmembrane region" description="Helical" evidence="18">
    <location>
        <begin position="231"/>
        <end position="250"/>
    </location>
</feature>
<evidence type="ECO:0000256" key="14">
    <source>
        <dbReference type="ARBA" id="ARBA00023075"/>
    </source>
</evidence>
<dbReference type="PANTHER" id="PTHR46552:SF1">
    <property type="entry name" value="NADH-UBIQUINONE OXIDOREDUCTASE CHAIN 2"/>
    <property type="match status" value="1"/>
</dbReference>
<evidence type="ECO:0000256" key="18">
    <source>
        <dbReference type="RuleBase" id="RU003403"/>
    </source>
</evidence>
<name>A0A345UDH0_9HEMI</name>
<feature type="transmembrane region" description="Helical" evidence="18">
    <location>
        <begin position="143"/>
        <end position="161"/>
    </location>
</feature>
<evidence type="ECO:0000256" key="4">
    <source>
        <dbReference type="ARBA" id="ARBA00012944"/>
    </source>
</evidence>
<keyword evidence="8 18" id="KW-0812">Transmembrane</keyword>
<dbReference type="CTD" id="4536"/>
<comment type="similarity">
    <text evidence="3 18">Belongs to the complex I subunit 2 family.</text>
</comment>
<evidence type="ECO:0000259" key="20">
    <source>
        <dbReference type="Pfam" id="PF00361"/>
    </source>
</evidence>
<feature type="chain" id="PRO_5016814639" description="NADH-ubiquinone oxidoreductase chain 2" evidence="19">
    <location>
        <begin position="23"/>
        <end position="331"/>
    </location>
</feature>
<protein>
    <recommendedName>
        <fullName evidence="5 18">NADH-ubiquinone oxidoreductase chain 2</fullName>
        <ecNumber evidence="4 18">7.1.1.2</ecNumber>
    </recommendedName>
</protein>
<keyword evidence="6" id="KW-0813">Transport</keyword>
<feature type="transmembrane region" description="Helical" evidence="18">
    <location>
        <begin position="86"/>
        <end position="108"/>
    </location>
</feature>
<dbReference type="EC" id="7.1.1.2" evidence="4 18"/>
<geneLocation type="mitochondrion" evidence="21"/>